<feature type="chain" id="PRO_5047321032" description="UrcA family protein" evidence="1">
    <location>
        <begin position="26"/>
        <end position="109"/>
    </location>
</feature>
<gene>
    <name evidence="2" type="ORF">GCM10011349_02090</name>
</gene>
<evidence type="ECO:0000313" key="3">
    <source>
        <dbReference type="Proteomes" id="UP000605099"/>
    </source>
</evidence>
<dbReference type="Proteomes" id="UP000605099">
    <property type="component" value="Unassembled WGS sequence"/>
</dbReference>
<accession>A0ABQ2J9Y7</accession>
<dbReference type="InterPro" id="IPR030972">
    <property type="entry name" value="UrcA_uranyl"/>
</dbReference>
<evidence type="ECO:0000256" key="1">
    <source>
        <dbReference type="SAM" id="SignalP"/>
    </source>
</evidence>
<dbReference type="EMBL" id="BMLK01000001">
    <property type="protein sequence ID" value="GGN40831.1"/>
    <property type="molecule type" value="Genomic_DNA"/>
</dbReference>
<dbReference type="RefSeq" id="WP_188817357.1">
    <property type="nucleotide sequence ID" value="NZ_BMLK01000001.1"/>
</dbReference>
<name>A0ABQ2J9Y7_9SPHN</name>
<evidence type="ECO:0008006" key="4">
    <source>
        <dbReference type="Google" id="ProtNLM"/>
    </source>
</evidence>
<dbReference type="NCBIfam" id="TIGR04433">
    <property type="entry name" value="UrcA_uranyl"/>
    <property type="match status" value="1"/>
</dbReference>
<sequence length="109" mass="11513">MFKNAPIAATAALLGLALTTAPAFAGAGERTQVRVEYSDLDLTSADGQRTLERRLDAAARDACGYDVRVTGSSLPSKHARNCYRQARTRAKDVMAVAIDNATSDARLGG</sequence>
<keyword evidence="1" id="KW-0732">Signal</keyword>
<organism evidence="2 3">
    <name type="scientific">Novosphingobium indicum</name>
    <dbReference type="NCBI Taxonomy" id="462949"/>
    <lineage>
        <taxon>Bacteria</taxon>
        <taxon>Pseudomonadati</taxon>
        <taxon>Pseudomonadota</taxon>
        <taxon>Alphaproteobacteria</taxon>
        <taxon>Sphingomonadales</taxon>
        <taxon>Sphingomonadaceae</taxon>
        <taxon>Novosphingobium</taxon>
    </lineage>
</organism>
<proteinExistence type="predicted"/>
<keyword evidence="3" id="KW-1185">Reference proteome</keyword>
<evidence type="ECO:0000313" key="2">
    <source>
        <dbReference type="EMBL" id="GGN40831.1"/>
    </source>
</evidence>
<reference evidence="3" key="1">
    <citation type="journal article" date="2019" name="Int. J. Syst. Evol. Microbiol.">
        <title>The Global Catalogue of Microorganisms (GCM) 10K type strain sequencing project: providing services to taxonomists for standard genome sequencing and annotation.</title>
        <authorList>
            <consortium name="The Broad Institute Genomics Platform"/>
            <consortium name="The Broad Institute Genome Sequencing Center for Infectious Disease"/>
            <person name="Wu L."/>
            <person name="Ma J."/>
        </authorList>
    </citation>
    <scope>NUCLEOTIDE SEQUENCE [LARGE SCALE GENOMIC DNA]</scope>
    <source>
        <strain evidence="3">CGMCC 1.6784</strain>
    </source>
</reference>
<comment type="caution">
    <text evidence="2">The sequence shown here is derived from an EMBL/GenBank/DDBJ whole genome shotgun (WGS) entry which is preliminary data.</text>
</comment>
<feature type="signal peptide" evidence="1">
    <location>
        <begin position="1"/>
        <end position="25"/>
    </location>
</feature>
<protein>
    <recommendedName>
        <fullName evidence="4">UrcA family protein</fullName>
    </recommendedName>
</protein>